<dbReference type="EMBL" id="CAEKKB010000001">
    <property type="protein sequence ID" value="CAB4295676.1"/>
    <property type="molecule type" value="Genomic_DNA"/>
</dbReference>
<dbReference type="PANTHER" id="PTHR46807:SF1">
    <property type="entry name" value="TRANSCRIPTION FACTOR PIF3"/>
    <property type="match status" value="1"/>
</dbReference>
<dbReference type="GO" id="GO:0010017">
    <property type="term" value="P:red or far-red light signaling pathway"/>
    <property type="evidence" value="ECO:0007669"/>
    <property type="project" value="UniProtKB-ARBA"/>
</dbReference>
<keyword evidence="6" id="KW-0472">Membrane</keyword>
<organism evidence="8 9">
    <name type="scientific">Prunus armeniaca</name>
    <name type="common">Apricot</name>
    <name type="synonym">Armeniaca vulgaris</name>
    <dbReference type="NCBI Taxonomy" id="36596"/>
    <lineage>
        <taxon>Eukaryota</taxon>
        <taxon>Viridiplantae</taxon>
        <taxon>Streptophyta</taxon>
        <taxon>Embryophyta</taxon>
        <taxon>Tracheophyta</taxon>
        <taxon>Spermatophyta</taxon>
        <taxon>Magnoliopsida</taxon>
        <taxon>eudicotyledons</taxon>
        <taxon>Gunneridae</taxon>
        <taxon>Pentapetalae</taxon>
        <taxon>rosids</taxon>
        <taxon>fabids</taxon>
        <taxon>Rosales</taxon>
        <taxon>Rosaceae</taxon>
        <taxon>Amygdaloideae</taxon>
        <taxon>Amygdaleae</taxon>
        <taxon>Prunus</taxon>
    </lineage>
</organism>
<accession>A0A6J5W2M5</accession>
<dbReference type="PANTHER" id="PTHR46807">
    <property type="entry name" value="TRANSCRIPTION FACTOR PIF3"/>
    <property type="match status" value="1"/>
</dbReference>
<keyword evidence="6" id="KW-1133">Transmembrane helix</keyword>
<feature type="transmembrane region" description="Helical" evidence="6">
    <location>
        <begin position="21"/>
        <end position="43"/>
    </location>
</feature>
<evidence type="ECO:0000313" key="9">
    <source>
        <dbReference type="Proteomes" id="UP000507245"/>
    </source>
</evidence>
<dbReference type="GO" id="GO:0005634">
    <property type="term" value="C:nucleus"/>
    <property type="evidence" value="ECO:0007669"/>
    <property type="project" value="UniProtKB-SubCell"/>
</dbReference>
<keyword evidence="2" id="KW-0805">Transcription regulation</keyword>
<dbReference type="InterPro" id="IPR044273">
    <property type="entry name" value="PIF3-like"/>
</dbReference>
<dbReference type="GO" id="GO:0003700">
    <property type="term" value="F:DNA-binding transcription factor activity"/>
    <property type="evidence" value="ECO:0007669"/>
    <property type="project" value="InterPro"/>
</dbReference>
<keyword evidence="4" id="KW-0539">Nucleus</keyword>
<keyword evidence="9" id="KW-1185">Reference proteome</keyword>
<dbReference type="Pfam" id="PF00010">
    <property type="entry name" value="HLH"/>
    <property type="match status" value="1"/>
</dbReference>
<dbReference type="OrthoDB" id="690068at2759"/>
<dbReference type="Gene3D" id="4.10.280.10">
    <property type="entry name" value="Helix-loop-helix DNA-binding domain"/>
    <property type="match status" value="1"/>
</dbReference>
<dbReference type="GO" id="GO:0046983">
    <property type="term" value="F:protein dimerization activity"/>
    <property type="evidence" value="ECO:0007669"/>
    <property type="project" value="InterPro"/>
</dbReference>
<gene>
    <name evidence="8" type="ORF">ORAREDHAP_LOCUS7117</name>
</gene>
<evidence type="ECO:0000256" key="5">
    <source>
        <dbReference type="SAM" id="MobiDB-lite"/>
    </source>
</evidence>
<dbReference type="PROSITE" id="PS50888">
    <property type="entry name" value="BHLH"/>
    <property type="match status" value="1"/>
</dbReference>
<evidence type="ECO:0000259" key="7">
    <source>
        <dbReference type="PROSITE" id="PS50888"/>
    </source>
</evidence>
<reference evidence="9" key="1">
    <citation type="journal article" date="2020" name="Genome Biol.">
        <title>Gamete binning: chromosome-level and haplotype-resolved genome assembly enabled by high-throughput single-cell sequencing of gamete genomes.</title>
        <authorList>
            <person name="Campoy J.A."/>
            <person name="Sun H."/>
            <person name="Goel M."/>
            <person name="Jiao W.-B."/>
            <person name="Folz-Donahue K."/>
            <person name="Wang N."/>
            <person name="Rubio M."/>
            <person name="Liu C."/>
            <person name="Kukat C."/>
            <person name="Ruiz D."/>
            <person name="Huettel B."/>
            <person name="Schneeberger K."/>
        </authorList>
    </citation>
    <scope>NUCLEOTIDE SEQUENCE [LARGE SCALE GENOMIC DNA]</scope>
    <source>
        <strain evidence="9">cv. Rojo Pasion</strain>
    </source>
</reference>
<feature type="region of interest" description="Disordered" evidence="5">
    <location>
        <begin position="196"/>
        <end position="225"/>
    </location>
</feature>
<sequence>MHCPLKNIKRHPRKLTTHIHLGIVTLFIPYLSSWPLALISLPLNQVLLTVRPNNISECVAFVPCALATWRLPITLHYMTHQVPDWAAPTTTTEEGDSSKSFQYEDFGPLPDSVVPHHHPHPQTETETDHDYSVWNINTSGASGATGAAEDHNHKCFQEIFEDLSNIQLEPTITPNAIFSSDKHFVCDFDKGESSSGLKTTSRFMETKSVSGEIRQKQDDRPKRTRAAELHNMSERKRRKKIRRKLGALQQLIPNCNTSDRASMLDDAIKHIKALKLQIQMMSMGGGALYQASNLSMAGMQSTQTPPFMSYVPMGTSNAYGMGMGMVNMCYSTTGLPIMSVPSARFNPLRPATAGFPLMSAPGVLPVNPQLQMPMPFVASQVMPTATTTSRSRNMGQPQFATDFSHTFNYANQGESSFQNNTNNAASADNQRVPIISKKSKVLASHVVTPPSSVSDK</sequence>
<protein>
    <recommendedName>
        <fullName evidence="7">BHLH domain-containing protein</fullName>
    </recommendedName>
</protein>
<evidence type="ECO:0000256" key="1">
    <source>
        <dbReference type="ARBA" id="ARBA00004123"/>
    </source>
</evidence>
<comment type="subcellular location">
    <subcellularLocation>
        <location evidence="1">Nucleus</location>
    </subcellularLocation>
</comment>
<name>A0A6J5W2M5_PRUAR</name>
<dbReference type="AlphaFoldDB" id="A0A6J5W2M5"/>
<dbReference type="InterPro" id="IPR011598">
    <property type="entry name" value="bHLH_dom"/>
</dbReference>
<feature type="domain" description="BHLH" evidence="7">
    <location>
        <begin position="225"/>
        <end position="274"/>
    </location>
</feature>
<keyword evidence="6" id="KW-0812">Transmembrane</keyword>
<dbReference type="SMART" id="SM00353">
    <property type="entry name" value="HLH"/>
    <property type="match status" value="1"/>
</dbReference>
<feature type="compositionally biased region" description="Polar residues" evidence="5">
    <location>
        <begin position="196"/>
        <end position="209"/>
    </location>
</feature>
<evidence type="ECO:0000313" key="8">
    <source>
        <dbReference type="EMBL" id="CAB4295676.1"/>
    </source>
</evidence>
<evidence type="ECO:0000256" key="2">
    <source>
        <dbReference type="ARBA" id="ARBA00023015"/>
    </source>
</evidence>
<evidence type="ECO:0000256" key="6">
    <source>
        <dbReference type="SAM" id="Phobius"/>
    </source>
</evidence>
<evidence type="ECO:0000256" key="3">
    <source>
        <dbReference type="ARBA" id="ARBA00023163"/>
    </source>
</evidence>
<proteinExistence type="predicted"/>
<feature type="compositionally biased region" description="Basic and acidic residues" evidence="5">
    <location>
        <begin position="213"/>
        <end position="225"/>
    </location>
</feature>
<keyword evidence="3" id="KW-0804">Transcription</keyword>
<dbReference type="SUPFAM" id="SSF47459">
    <property type="entry name" value="HLH, helix-loop-helix DNA-binding domain"/>
    <property type="match status" value="1"/>
</dbReference>
<dbReference type="Proteomes" id="UP000507245">
    <property type="component" value="Unassembled WGS sequence"/>
</dbReference>
<dbReference type="InterPro" id="IPR036638">
    <property type="entry name" value="HLH_DNA-bd_sf"/>
</dbReference>
<evidence type="ECO:0000256" key="4">
    <source>
        <dbReference type="ARBA" id="ARBA00023242"/>
    </source>
</evidence>